<name>A0A161RU04_9BACL</name>
<keyword evidence="5" id="KW-1185">Reference proteome</keyword>
<sequence>MRLISICPSNTELLHFLGLTSQLVGIDDFSDWPAEIEELTRLGPDLSIDMDKLQSLDPDLVLASLSVPGMEKNIEELKKRNIPHIVYNPQSLNDIQNDLLDLGQRTNKVLQARQMVNWMKKEIESYEKISRTIKNRRNVYFEWWPKPVFTPGKVNWLTEIAYLAGGKNLFEDVELASVQTTWDDVVRRKPDLIGMVWVGVKTDKMQPSHIKKRDGWEVLEVHKTEIVKLEEDLFCRPSPRLIFGLKRLAALIHPNEFPPFLPKEEESYIKKLQATR</sequence>
<dbReference type="Proteomes" id="UP000076567">
    <property type="component" value="Unassembled WGS sequence"/>
</dbReference>
<dbReference type="PROSITE" id="PS50983">
    <property type="entry name" value="FE_B12_PBP"/>
    <property type="match status" value="1"/>
</dbReference>
<comment type="caution">
    <text evidence="4">The sequence shown here is derived from an EMBL/GenBank/DDBJ whole genome shotgun (WGS) entry which is preliminary data.</text>
</comment>
<dbReference type="AlphaFoldDB" id="A0A161RU04"/>
<evidence type="ECO:0000313" key="4">
    <source>
        <dbReference type="EMBL" id="KZE67706.1"/>
    </source>
</evidence>
<dbReference type="SUPFAM" id="SSF53807">
    <property type="entry name" value="Helical backbone' metal receptor"/>
    <property type="match status" value="1"/>
</dbReference>
<dbReference type="InterPro" id="IPR050902">
    <property type="entry name" value="ABC_Transporter_SBP"/>
</dbReference>
<reference evidence="5" key="1">
    <citation type="submission" date="2016-01" db="EMBL/GenBank/DDBJ databases">
        <title>Draft genome of Chromobacterium sp. F49.</title>
        <authorList>
            <person name="Hong K.W."/>
        </authorList>
    </citation>
    <scope>NUCLEOTIDE SEQUENCE [LARGE SCALE GENOMIC DNA]</scope>
    <source>
        <strain evidence="5">P7IIIA</strain>
    </source>
</reference>
<dbReference type="InterPro" id="IPR054828">
    <property type="entry name" value="Vit_B12_bind_prot"/>
</dbReference>
<evidence type="ECO:0000259" key="3">
    <source>
        <dbReference type="PROSITE" id="PS50983"/>
    </source>
</evidence>
<gene>
    <name evidence="4" type="ORF">AWM68_18215</name>
</gene>
<evidence type="ECO:0000313" key="5">
    <source>
        <dbReference type="Proteomes" id="UP000076567"/>
    </source>
</evidence>
<protein>
    <submittedName>
        <fullName evidence="4">Cobalamin-binding protein</fullName>
    </submittedName>
</protein>
<dbReference type="PANTHER" id="PTHR30535:SF34">
    <property type="entry name" value="MOLYBDATE-BINDING PROTEIN MOLA"/>
    <property type="match status" value="1"/>
</dbReference>
<evidence type="ECO:0000256" key="2">
    <source>
        <dbReference type="ARBA" id="ARBA00022729"/>
    </source>
</evidence>
<dbReference type="NCBIfam" id="NF038402">
    <property type="entry name" value="TroA_like"/>
    <property type="match status" value="1"/>
</dbReference>
<dbReference type="EMBL" id="LRFC01000008">
    <property type="protein sequence ID" value="KZE67706.1"/>
    <property type="molecule type" value="Genomic_DNA"/>
</dbReference>
<dbReference type="RefSeq" id="WP_066238831.1">
    <property type="nucleotide sequence ID" value="NZ_LRFC01000008.1"/>
</dbReference>
<evidence type="ECO:0000256" key="1">
    <source>
        <dbReference type="ARBA" id="ARBA00008814"/>
    </source>
</evidence>
<dbReference type="Pfam" id="PF01497">
    <property type="entry name" value="Peripla_BP_2"/>
    <property type="match status" value="1"/>
</dbReference>
<dbReference type="InterPro" id="IPR002491">
    <property type="entry name" value="ABC_transptr_periplasmic_BD"/>
</dbReference>
<dbReference type="Gene3D" id="3.40.50.1980">
    <property type="entry name" value="Nitrogenase molybdenum iron protein domain"/>
    <property type="match status" value="2"/>
</dbReference>
<comment type="similarity">
    <text evidence="1">Belongs to the bacterial solute-binding protein 8 family.</text>
</comment>
<proteinExistence type="inferred from homology"/>
<dbReference type="PANTHER" id="PTHR30535">
    <property type="entry name" value="VITAMIN B12-BINDING PROTEIN"/>
    <property type="match status" value="1"/>
</dbReference>
<organism evidence="4 5">
    <name type="scientific">Fictibacillus phosphorivorans</name>
    <dbReference type="NCBI Taxonomy" id="1221500"/>
    <lineage>
        <taxon>Bacteria</taxon>
        <taxon>Bacillati</taxon>
        <taxon>Bacillota</taxon>
        <taxon>Bacilli</taxon>
        <taxon>Bacillales</taxon>
        <taxon>Fictibacillaceae</taxon>
        <taxon>Fictibacillus</taxon>
    </lineage>
</organism>
<dbReference type="CDD" id="cd01144">
    <property type="entry name" value="BtuF"/>
    <property type="match status" value="1"/>
</dbReference>
<dbReference type="OrthoDB" id="9787772at2"/>
<feature type="domain" description="Fe/B12 periplasmic-binding" evidence="3">
    <location>
        <begin position="2"/>
        <end position="256"/>
    </location>
</feature>
<keyword evidence="2" id="KW-0732">Signal</keyword>
<accession>A0A161RU04</accession>
<dbReference type="GO" id="GO:0071281">
    <property type="term" value="P:cellular response to iron ion"/>
    <property type="evidence" value="ECO:0007669"/>
    <property type="project" value="TreeGrafter"/>
</dbReference>